<evidence type="ECO:0000313" key="2">
    <source>
        <dbReference type="Proteomes" id="UP001175271"/>
    </source>
</evidence>
<gene>
    <name evidence="1" type="ORF">QR680_003926</name>
</gene>
<name>A0AA39HN54_9BILA</name>
<sequence>MSNERIPEFEVFENENQSRGKPLILKVKFLLHRLLYFEEILTVSHLLVIKNGLELEHAVSEMCSVFNHYFKEGKITIGNASDHQISIQVHYDHSKKSMFGKKLMSVSFDVPDEAPVEDESNRHATVAPGDSAEFPVPPGIVKAKIGVTIYSQPYVHRSVPWERKLICRNYSMKRGEGIIISSEEKVLTTTKGEVWTDTDGKDHKRTVSIEIPCKTNVFNSGLDDVYVMVEPDEKYFKCVSDKFEEDIGKKERDFGEWKDIVKIAPGETHEFEYTVADGEANVFVKIFQQKEASQHPTHFNIESETITAGRNVIIEQDGTVDLAKDGETTIDEHGHDKSKRKDSKYNPHAVVNISNGCRYLLYAAVHTLPTKLNDMADIMRNTIPVDGRIQSESIGFKEVVPGKFENFGRDETGHGCLMYISVFYLNPKSRGDRLIEICHNYRINSNRSVIIGVNKEILEAAKGKLWDDVHGCNHFPLHSLRRGSVY</sequence>
<organism evidence="1 2">
    <name type="scientific">Steinernema hermaphroditum</name>
    <dbReference type="NCBI Taxonomy" id="289476"/>
    <lineage>
        <taxon>Eukaryota</taxon>
        <taxon>Metazoa</taxon>
        <taxon>Ecdysozoa</taxon>
        <taxon>Nematoda</taxon>
        <taxon>Chromadorea</taxon>
        <taxon>Rhabditida</taxon>
        <taxon>Tylenchina</taxon>
        <taxon>Panagrolaimomorpha</taxon>
        <taxon>Strongyloidoidea</taxon>
        <taxon>Steinernematidae</taxon>
        <taxon>Steinernema</taxon>
    </lineage>
</organism>
<accession>A0AA39HN54</accession>
<dbReference type="Proteomes" id="UP001175271">
    <property type="component" value="Unassembled WGS sequence"/>
</dbReference>
<evidence type="ECO:0000313" key="1">
    <source>
        <dbReference type="EMBL" id="KAK0408389.1"/>
    </source>
</evidence>
<reference evidence="1" key="1">
    <citation type="submission" date="2023-06" db="EMBL/GenBank/DDBJ databases">
        <title>Genomic analysis of the entomopathogenic nematode Steinernema hermaphroditum.</title>
        <authorList>
            <person name="Schwarz E.M."/>
            <person name="Heppert J.K."/>
            <person name="Baniya A."/>
            <person name="Schwartz H.T."/>
            <person name="Tan C.-H."/>
            <person name="Antoshechkin I."/>
            <person name="Sternberg P.W."/>
            <person name="Goodrich-Blair H."/>
            <person name="Dillman A.R."/>
        </authorList>
    </citation>
    <scope>NUCLEOTIDE SEQUENCE</scope>
    <source>
        <strain evidence="1">PS9179</strain>
        <tissue evidence="1">Whole animal</tissue>
    </source>
</reference>
<proteinExistence type="predicted"/>
<dbReference type="AlphaFoldDB" id="A0AA39HN54"/>
<dbReference type="EMBL" id="JAUCMV010000003">
    <property type="protein sequence ID" value="KAK0408389.1"/>
    <property type="molecule type" value="Genomic_DNA"/>
</dbReference>
<comment type="caution">
    <text evidence="1">The sequence shown here is derived from an EMBL/GenBank/DDBJ whole genome shotgun (WGS) entry which is preliminary data.</text>
</comment>
<protein>
    <submittedName>
        <fullName evidence="1">Uncharacterized protein</fullName>
    </submittedName>
</protein>
<keyword evidence="2" id="KW-1185">Reference proteome</keyword>